<accession>A0A8J3B1D4</accession>
<dbReference type="EMBL" id="BMDP01000001">
    <property type="protein sequence ID" value="GGI53040.1"/>
    <property type="molecule type" value="Genomic_DNA"/>
</dbReference>
<protein>
    <submittedName>
        <fullName evidence="6">Flagellar hook-length control protein FliK</fullName>
    </submittedName>
</protein>
<keyword evidence="3" id="KW-1005">Bacterial flagellum biogenesis</keyword>
<evidence type="ECO:0000256" key="2">
    <source>
        <dbReference type="ARBA" id="ARBA00009149"/>
    </source>
</evidence>
<evidence type="ECO:0000256" key="1">
    <source>
        <dbReference type="ARBA" id="ARBA00003944"/>
    </source>
</evidence>
<dbReference type="AlphaFoldDB" id="A0A8J3B1D4"/>
<feature type="domain" description="Flagellar hook-length control protein-like C-terminal" evidence="5">
    <location>
        <begin position="282"/>
        <end position="364"/>
    </location>
</feature>
<dbReference type="PANTHER" id="PTHR37533">
    <property type="entry name" value="FLAGELLAR HOOK-LENGTH CONTROL PROTEIN"/>
    <property type="match status" value="1"/>
</dbReference>
<keyword evidence="6" id="KW-0969">Cilium</keyword>
<feature type="compositionally biased region" description="Basic and acidic residues" evidence="4">
    <location>
        <begin position="61"/>
        <end position="73"/>
    </location>
</feature>
<proteinExistence type="inferred from homology"/>
<dbReference type="GO" id="GO:0009424">
    <property type="term" value="C:bacterial-type flagellum hook"/>
    <property type="evidence" value="ECO:0007669"/>
    <property type="project" value="InterPro"/>
</dbReference>
<feature type="region of interest" description="Disordered" evidence="4">
    <location>
        <begin position="1"/>
        <end position="116"/>
    </location>
</feature>
<evidence type="ECO:0000313" key="6">
    <source>
        <dbReference type="EMBL" id="GGI53040.1"/>
    </source>
</evidence>
<dbReference type="RefSeq" id="WP_188419134.1">
    <property type="nucleotide sequence ID" value="NZ_BMDP01000001.1"/>
</dbReference>
<dbReference type="Gene3D" id="3.30.750.140">
    <property type="match status" value="1"/>
</dbReference>
<organism evidence="6 7">
    <name type="scientific">Oxalicibacterium solurbis</name>
    <dbReference type="NCBI Taxonomy" id="69280"/>
    <lineage>
        <taxon>Bacteria</taxon>
        <taxon>Pseudomonadati</taxon>
        <taxon>Pseudomonadota</taxon>
        <taxon>Betaproteobacteria</taxon>
        <taxon>Burkholderiales</taxon>
        <taxon>Oxalobacteraceae</taxon>
        <taxon>Oxalicibacterium</taxon>
    </lineage>
</organism>
<feature type="compositionally biased region" description="Polar residues" evidence="4">
    <location>
        <begin position="1"/>
        <end position="10"/>
    </location>
</feature>
<gene>
    <name evidence="6" type="primary">fliK</name>
    <name evidence="6" type="ORF">GCM10011430_02140</name>
</gene>
<dbReference type="InterPro" id="IPR001635">
    <property type="entry name" value="Flag_hook_Flik"/>
</dbReference>
<dbReference type="PANTHER" id="PTHR37533:SF2">
    <property type="entry name" value="FLAGELLAR HOOK-LENGTH CONTROL PROTEIN"/>
    <property type="match status" value="1"/>
</dbReference>
<dbReference type="InterPro" id="IPR038610">
    <property type="entry name" value="FliK-like_C_sf"/>
</dbReference>
<comment type="function">
    <text evidence="1">Controls the length of the flagellar hook.</text>
</comment>
<keyword evidence="7" id="KW-1185">Reference proteome</keyword>
<keyword evidence="6" id="KW-0282">Flagellum</keyword>
<evidence type="ECO:0000259" key="5">
    <source>
        <dbReference type="Pfam" id="PF02120"/>
    </source>
</evidence>
<dbReference type="InterPro" id="IPR052563">
    <property type="entry name" value="FliK"/>
</dbReference>
<sequence length="409" mass="41533">MSTPSISNALNAVMPTPQTGKAGDAAAADGTFNQMLTREMGLQNRDTAQTNKATDNNAQGTRKDGTDAGKTKNDSASAADGNGTPADGTKAADDKTAQAADGKTADKDDKQADAATEPSDILAFVTALTQAGANGNATPVSASDEIKDRIAAAIDGGKGIDGKAAPVAFGTAPIEDKTGPAANKQADFVASLDKAMQGKETDTGKTATTAAKSGNADMAAAVQAAVAKSAEQATVPTPQNIAAVAVATTAALQQHVNELQDPQSNRLLPQVGTDDWGQSLGQKVVWMIQGAQQSATLTLNPPDLGPMQVVLHVNNNQATANFTAHQPEVRHALEAAMPRLREMLSESGIQLGQSNVSAGLPNQQNNASGDQRQNGRPSGQGSNAVETAAVNVSHVPVTAAGNGLVDTFA</sequence>
<dbReference type="InterPro" id="IPR021136">
    <property type="entry name" value="Flagellar_hook_control-like_C"/>
</dbReference>
<dbReference type="CDD" id="cd17470">
    <property type="entry name" value="T3SS_Flik_C"/>
    <property type="match status" value="1"/>
</dbReference>
<evidence type="ECO:0000256" key="4">
    <source>
        <dbReference type="SAM" id="MobiDB-lite"/>
    </source>
</evidence>
<feature type="region of interest" description="Disordered" evidence="4">
    <location>
        <begin position="353"/>
        <end position="383"/>
    </location>
</feature>
<reference evidence="6" key="1">
    <citation type="journal article" date="2014" name="Int. J. Syst. Evol. Microbiol.">
        <title>Complete genome sequence of Corynebacterium casei LMG S-19264T (=DSM 44701T), isolated from a smear-ripened cheese.</title>
        <authorList>
            <consortium name="US DOE Joint Genome Institute (JGI-PGF)"/>
            <person name="Walter F."/>
            <person name="Albersmeier A."/>
            <person name="Kalinowski J."/>
            <person name="Ruckert C."/>
        </authorList>
    </citation>
    <scope>NUCLEOTIDE SEQUENCE</scope>
    <source>
        <strain evidence="6">CCM 7664</strain>
    </source>
</reference>
<evidence type="ECO:0000256" key="3">
    <source>
        <dbReference type="ARBA" id="ARBA00022795"/>
    </source>
</evidence>
<evidence type="ECO:0000313" key="7">
    <source>
        <dbReference type="Proteomes" id="UP000627205"/>
    </source>
</evidence>
<feature type="compositionally biased region" description="Basic and acidic residues" evidence="4">
    <location>
        <begin position="103"/>
        <end position="112"/>
    </location>
</feature>
<comment type="caution">
    <text evidence="6">The sequence shown here is derived from an EMBL/GenBank/DDBJ whole genome shotgun (WGS) entry which is preliminary data.</text>
</comment>
<dbReference type="GO" id="GO:0044780">
    <property type="term" value="P:bacterial-type flagellum assembly"/>
    <property type="evidence" value="ECO:0007669"/>
    <property type="project" value="InterPro"/>
</dbReference>
<dbReference type="Proteomes" id="UP000627205">
    <property type="component" value="Unassembled WGS sequence"/>
</dbReference>
<name>A0A8J3B1D4_9BURK</name>
<keyword evidence="6" id="KW-0966">Cell projection</keyword>
<dbReference type="Pfam" id="PF02120">
    <property type="entry name" value="Flg_hook"/>
    <property type="match status" value="1"/>
</dbReference>
<dbReference type="PRINTS" id="PR01007">
    <property type="entry name" value="FLGHOOKFLIK"/>
</dbReference>
<reference evidence="6" key="2">
    <citation type="submission" date="2020-09" db="EMBL/GenBank/DDBJ databases">
        <authorList>
            <person name="Sun Q."/>
            <person name="Sedlacek I."/>
        </authorList>
    </citation>
    <scope>NUCLEOTIDE SEQUENCE</scope>
    <source>
        <strain evidence="6">CCM 7664</strain>
    </source>
</reference>
<feature type="compositionally biased region" description="Polar residues" evidence="4">
    <location>
        <begin position="44"/>
        <end position="60"/>
    </location>
</feature>
<comment type="similarity">
    <text evidence="2">Belongs to the FliK family.</text>
</comment>